<evidence type="ECO:0000313" key="2">
    <source>
        <dbReference type="Proteomes" id="UP001642487"/>
    </source>
</evidence>
<keyword evidence="2" id="KW-1185">Reference proteome</keyword>
<dbReference type="InterPro" id="IPR044160">
    <property type="entry name" value="TGD4-like"/>
</dbReference>
<organism evidence="1 2">
    <name type="scientific">Citrullus colocynthis</name>
    <name type="common">colocynth</name>
    <dbReference type="NCBI Taxonomy" id="252529"/>
    <lineage>
        <taxon>Eukaryota</taxon>
        <taxon>Viridiplantae</taxon>
        <taxon>Streptophyta</taxon>
        <taxon>Embryophyta</taxon>
        <taxon>Tracheophyta</taxon>
        <taxon>Spermatophyta</taxon>
        <taxon>Magnoliopsida</taxon>
        <taxon>eudicotyledons</taxon>
        <taxon>Gunneridae</taxon>
        <taxon>Pentapetalae</taxon>
        <taxon>rosids</taxon>
        <taxon>fabids</taxon>
        <taxon>Cucurbitales</taxon>
        <taxon>Cucurbitaceae</taxon>
        <taxon>Benincaseae</taxon>
        <taxon>Citrullus</taxon>
    </lineage>
</organism>
<evidence type="ECO:0000313" key="1">
    <source>
        <dbReference type="EMBL" id="CAK9328885.1"/>
    </source>
</evidence>
<sequence>MMKKLRWAMDGQGFWDLDVSTPRTLDGSASPVPSHLHLLPLGLSRGVRLSRAKQIDFMQSFMAAPFLPSYSPSHGFSLQRVFSIPFSDSGSATLLGQFNLQKFISSLKKSGVGDMGQSLSSFLQCIGRHLRHRSLYALGISSDILLPPDDSLMISFDGYGDSEIVRTKAVFHHKFLHHDLTMEALSPGLFVDKSGKYWDVPSSIVVDLGSAASESGLSYHLSMHQNAGSPSQSGSEQTCSAPFCLFPGLSAKAAFAFKKNLEIWRSNAKKLKRVQPYDIFLSTPHVSMSAIIGAVITTYFGDNSVISAAQDGLQEFKGLYMQTSGTRSTIFADLFASISFSAQYGMFQRKYLDLTCFSACMDFHSGSKFISGAMLLMDDLSNSRHPRTESVKATLPNARFSLQQQIAGPVSFRADSGVTIDLNKAGWGLLGVDEPTFALEYALQVLGSAKAIAWYSPKHREFMVELRFYET</sequence>
<gene>
    <name evidence="1" type="ORF">CITCOLO1_LOCUS21319</name>
</gene>
<dbReference type="PANTHER" id="PTHR34954">
    <property type="entry name" value="EXPRESSED PROTEIN"/>
    <property type="match status" value="1"/>
</dbReference>
<evidence type="ECO:0008006" key="3">
    <source>
        <dbReference type="Google" id="ProtNLM"/>
    </source>
</evidence>
<reference evidence="1 2" key="1">
    <citation type="submission" date="2024-03" db="EMBL/GenBank/DDBJ databases">
        <authorList>
            <person name="Gkanogiannis A."/>
            <person name="Becerra Lopez-Lavalle L."/>
        </authorList>
    </citation>
    <scope>NUCLEOTIDE SEQUENCE [LARGE SCALE GENOMIC DNA]</scope>
</reference>
<dbReference type="EMBL" id="OZ021743">
    <property type="protein sequence ID" value="CAK9328885.1"/>
    <property type="molecule type" value="Genomic_DNA"/>
</dbReference>
<dbReference type="Proteomes" id="UP001642487">
    <property type="component" value="Chromosome 9"/>
</dbReference>
<accession>A0ABP0ZAQ6</accession>
<name>A0ABP0ZAQ6_9ROSI</name>
<protein>
    <recommendedName>
        <fullName evidence="3">Protein TRIGALACTOSYLDIACYLGLYCEROL 4, chloroplastic</fullName>
    </recommendedName>
</protein>
<dbReference type="PANTHER" id="PTHR34954:SF4">
    <property type="entry name" value="PROTEIN TRIGALACTOSYLDIACYLGLYCEROL 4, CHLOROPLASTIC"/>
    <property type="match status" value="1"/>
</dbReference>
<proteinExistence type="predicted"/>